<accession>A0A1Q9CFJ2</accession>
<dbReference type="Proteomes" id="UP000186817">
    <property type="component" value="Unassembled WGS sequence"/>
</dbReference>
<organism evidence="2 3">
    <name type="scientific">Symbiodinium microadriaticum</name>
    <name type="common">Dinoflagellate</name>
    <name type="synonym">Zooxanthella microadriatica</name>
    <dbReference type="NCBI Taxonomy" id="2951"/>
    <lineage>
        <taxon>Eukaryota</taxon>
        <taxon>Sar</taxon>
        <taxon>Alveolata</taxon>
        <taxon>Dinophyceae</taxon>
        <taxon>Suessiales</taxon>
        <taxon>Symbiodiniaceae</taxon>
        <taxon>Symbiodinium</taxon>
    </lineage>
</organism>
<feature type="compositionally biased region" description="Basic and acidic residues" evidence="1">
    <location>
        <begin position="208"/>
        <end position="228"/>
    </location>
</feature>
<reference evidence="2 3" key="1">
    <citation type="submission" date="2016-02" db="EMBL/GenBank/DDBJ databases">
        <title>Genome analysis of coral dinoflagellate symbionts highlights evolutionary adaptations to a symbiotic lifestyle.</title>
        <authorList>
            <person name="Aranda M."/>
            <person name="Li Y."/>
            <person name="Liew Y.J."/>
            <person name="Baumgarten S."/>
            <person name="Simakov O."/>
            <person name="Wilson M."/>
            <person name="Piel J."/>
            <person name="Ashoor H."/>
            <person name="Bougouffa S."/>
            <person name="Bajic V.B."/>
            <person name="Ryu T."/>
            <person name="Ravasi T."/>
            <person name="Bayer T."/>
            <person name="Micklem G."/>
            <person name="Kim H."/>
            <person name="Bhak J."/>
            <person name="Lajeunesse T.C."/>
            <person name="Voolstra C.R."/>
        </authorList>
    </citation>
    <scope>NUCLEOTIDE SEQUENCE [LARGE SCALE GENOMIC DNA]</scope>
    <source>
        <strain evidence="2 3">CCMP2467</strain>
    </source>
</reference>
<evidence type="ECO:0000313" key="2">
    <source>
        <dbReference type="EMBL" id="OLP81694.1"/>
    </source>
</evidence>
<dbReference type="EMBL" id="LSRX01001257">
    <property type="protein sequence ID" value="OLP81694.1"/>
    <property type="molecule type" value="Genomic_DNA"/>
</dbReference>
<dbReference type="AlphaFoldDB" id="A0A1Q9CFJ2"/>
<name>A0A1Q9CFJ2_SYMMI</name>
<feature type="compositionally biased region" description="Low complexity" evidence="1">
    <location>
        <begin position="187"/>
        <end position="207"/>
    </location>
</feature>
<evidence type="ECO:0000256" key="1">
    <source>
        <dbReference type="SAM" id="MobiDB-lite"/>
    </source>
</evidence>
<evidence type="ECO:0000313" key="3">
    <source>
        <dbReference type="Proteomes" id="UP000186817"/>
    </source>
</evidence>
<proteinExistence type="predicted"/>
<comment type="caution">
    <text evidence="2">The sequence shown here is derived from an EMBL/GenBank/DDBJ whole genome shotgun (WGS) entry which is preliminary data.</text>
</comment>
<sequence length="255" mass="27142">MAQKKPPSNIEALMDSQGPVKLTSLKDQCNIERFLVVGEGGIGATLKRIPHVVKLVQESGATYVKAVAVPLYHVPFQGVRVQRMPERTAHQEVFLNATSENRVKLCCGHVGTWCASLPYPQEPVAYAWLFRFSRCGRDTRGLAVGASLGSPPPPPFCDGAKTNEYAHVGQATPASKAVPAAAPPAAPATTAAAPAPAAPAAAEPAVAEGKRPAEGAEGNAEKKPRNEQETAMLGRMLMQADPHRQYQQYNQHPPA</sequence>
<feature type="region of interest" description="Disordered" evidence="1">
    <location>
        <begin position="176"/>
        <end position="255"/>
    </location>
</feature>
<dbReference type="OrthoDB" id="449074at2759"/>
<protein>
    <submittedName>
        <fullName evidence="2">Uncharacterized protein</fullName>
    </submittedName>
</protein>
<gene>
    <name evidence="2" type="ORF">AK812_SmicGene37735</name>
</gene>
<keyword evidence="3" id="KW-1185">Reference proteome</keyword>
<feature type="compositionally biased region" description="Polar residues" evidence="1">
    <location>
        <begin position="245"/>
        <end position="255"/>
    </location>
</feature>